<dbReference type="Proteomes" id="UP000012179">
    <property type="component" value="Chromosome"/>
</dbReference>
<evidence type="ECO:0000256" key="6">
    <source>
        <dbReference type="ARBA" id="ARBA00022801"/>
    </source>
</evidence>
<dbReference type="EMBL" id="CP021106">
    <property type="protein sequence ID" value="ARO87258.1"/>
    <property type="molecule type" value="Genomic_DNA"/>
</dbReference>
<dbReference type="GO" id="GO:0006508">
    <property type="term" value="P:proteolysis"/>
    <property type="evidence" value="ECO:0007669"/>
    <property type="project" value="UniProtKB-KW"/>
</dbReference>
<dbReference type="InterPro" id="IPR001478">
    <property type="entry name" value="PDZ"/>
</dbReference>
<evidence type="ECO:0000256" key="7">
    <source>
        <dbReference type="ARBA" id="ARBA00022833"/>
    </source>
</evidence>
<evidence type="ECO:0000313" key="13">
    <source>
        <dbReference type="EMBL" id="ARO87258.1"/>
    </source>
</evidence>
<evidence type="ECO:0000259" key="12">
    <source>
        <dbReference type="PROSITE" id="PS50106"/>
    </source>
</evidence>
<dbReference type="EC" id="3.4.24.-" evidence="11"/>
<keyword evidence="14" id="KW-1185">Reference proteome</keyword>
<feature type="transmembrane region" description="Helical" evidence="11">
    <location>
        <begin position="98"/>
        <end position="119"/>
    </location>
</feature>
<dbReference type="InterPro" id="IPR041489">
    <property type="entry name" value="PDZ_6"/>
</dbReference>
<dbReference type="SUPFAM" id="SSF50156">
    <property type="entry name" value="PDZ domain-like"/>
    <property type="match status" value="2"/>
</dbReference>
<dbReference type="AlphaFoldDB" id="A0A1W6SN55"/>
<dbReference type="PROSITE" id="PS50106">
    <property type="entry name" value="PDZ"/>
    <property type="match status" value="1"/>
</dbReference>
<keyword evidence="4 13" id="KW-0645">Protease</keyword>
<proteinExistence type="inferred from homology"/>
<sequence>MTFFSTLIAFVVALGLLIVFHEFGHYLVARWCGVKVLRFSIGFGQPLIKKRWGNDQTEWVVAVFPLGGYVKMLDEREGEVAPADLTRSFNRKPVAHRFAIVAAGPIANFLLAIMLYWLLFMLGVSGMKPVVGPVAPATPAAFAAFEMGETIVNIGDEPVATWQDARWVLLSHAVERSPSVTVDVLAQSGEIISRRLDLSSMQPSDLDGDFLRKIGLSSYQPAIKPIIAKVTSDSAGNRAGLMPGDEIVAVNGTKTVLWEEVVQRIRASPGVPLALEIQRGNTITDIEIIPDTVTENGEKIGRIGIGPQIDQDEFEKLLIKVSYPAGAALVKAMNKTWEMSVFTLQMLWKMVAGEVSWKNVSGPITIADYAGKSAQMGLAAYLGFLALISISLGVLNLLPIPILDGGHLMYYVVEIVKGSPLSVRATEIGQQVGMALLFTLMAFAIYNDVTRLISS</sequence>
<dbReference type="Gene3D" id="2.30.42.10">
    <property type="match status" value="2"/>
</dbReference>
<dbReference type="GO" id="GO:0046872">
    <property type="term" value="F:metal ion binding"/>
    <property type="evidence" value="ECO:0007669"/>
    <property type="project" value="UniProtKB-KW"/>
</dbReference>
<dbReference type="CDD" id="cd06163">
    <property type="entry name" value="S2P-M50_PDZ_RseP-like"/>
    <property type="match status" value="2"/>
</dbReference>
<comment type="subcellular location">
    <subcellularLocation>
        <location evidence="2">Membrane</location>
        <topology evidence="2">Multi-pass membrane protein</topology>
    </subcellularLocation>
</comment>
<evidence type="ECO:0000256" key="9">
    <source>
        <dbReference type="ARBA" id="ARBA00023049"/>
    </source>
</evidence>
<feature type="transmembrane region" description="Helical" evidence="11">
    <location>
        <begin position="378"/>
        <end position="402"/>
    </location>
</feature>
<keyword evidence="6 11" id="KW-0378">Hydrolase</keyword>
<gene>
    <name evidence="13" type="ORF">EBAPG3_005450</name>
</gene>
<dbReference type="InterPro" id="IPR036034">
    <property type="entry name" value="PDZ_sf"/>
</dbReference>
<dbReference type="InterPro" id="IPR004387">
    <property type="entry name" value="Pept_M50_Zn"/>
</dbReference>
<feature type="transmembrane region" description="Helical" evidence="11">
    <location>
        <begin position="7"/>
        <end position="28"/>
    </location>
</feature>
<dbReference type="GO" id="GO:0004222">
    <property type="term" value="F:metalloendopeptidase activity"/>
    <property type="evidence" value="ECO:0007669"/>
    <property type="project" value="InterPro"/>
</dbReference>
<keyword evidence="5 11" id="KW-0812">Transmembrane</keyword>
<keyword evidence="9 11" id="KW-0482">Metalloprotease</keyword>
<comment type="cofactor">
    <cofactor evidence="1 11">
        <name>Zn(2+)</name>
        <dbReference type="ChEBI" id="CHEBI:29105"/>
    </cofactor>
</comment>
<evidence type="ECO:0000256" key="5">
    <source>
        <dbReference type="ARBA" id="ARBA00022692"/>
    </source>
</evidence>
<dbReference type="SMART" id="SM00228">
    <property type="entry name" value="PDZ"/>
    <property type="match status" value="2"/>
</dbReference>
<evidence type="ECO:0000256" key="2">
    <source>
        <dbReference type="ARBA" id="ARBA00004141"/>
    </source>
</evidence>
<reference evidence="13 14" key="1">
    <citation type="journal article" date="2015" name="Int. J. Syst. Evol. Microbiol.">
        <title>Nitrosospira lacus sp. nov., a psychrotolerant, ammonia-oxidizing bacterium from sandy lake sediment.</title>
        <authorList>
            <person name="Urakawa H."/>
            <person name="Garcia J.C."/>
            <person name="Nielsen J.L."/>
            <person name="Le V.Q."/>
            <person name="Kozlowski J.A."/>
            <person name="Stein L.Y."/>
            <person name="Lim C.K."/>
            <person name="Pommerening-Roser A."/>
            <person name="Martens-Habbena W."/>
            <person name="Stahl D.A."/>
            <person name="Klotz M.G."/>
        </authorList>
    </citation>
    <scope>NUCLEOTIDE SEQUENCE [LARGE SCALE GENOMIC DNA]</scope>
    <source>
        <strain evidence="13 14">APG3</strain>
    </source>
</reference>
<organism evidence="13 14">
    <name type="scientific">Nitrosospira lacus</name>
    <dbReference type="NCBI Taxonomy" id="1288494"/>
    <lineage>
        <taxon>Bacteria</taxon>
        <taxon>Pseudomonadati</taxon>
        <taxon>Pseudomonadota</taxon>
        <taxon>Betaproteobacteria</taxon>
        <taxon>Nitrosomonadales</taxon>
        <taxon>Nitrosomonadaceae</taxon>
        <taxon>Nitrosospira</taxon>
    </lineage>
</organism>
<name>A0A1W6SN55_9PROT</name>
<protein>
    <recommendedName>
        <fullName evidence="11">Zinc metalloprotease</fullName>
        <ecNumber evidence="11">3.4.24.-</ecNumber>
    </recommendedName>
</protein>
<dbReference type="PANTHER" id="PTHR42837">
    <property type="entry name" value="REGULATOR OF SIGMA-E PROTEASE RSEP"/>
    <property type="match status" value="1"/>
</dbReference>
<keyword evidence="10 11" id="KW-0472">Membrane</keyword>
<dbReference type="InterPro" id="IPR008915">
    <property type="entry name" value="Peptidase_M50"/>
</dbReference>
<evidence type="ECO:0000256" key="3">
    <source>
        <dbReference type="ARBA" id="ARBA00007931"/>
    </source>
</evidence>
<keyword evidence="11" id="KW-0479">Metal-binding</keyword>
<accession>A0A1W6SN55</accession>
<keyword evidence="7 11" id="KW-0862">Zinc</keyword>
<evidence type="ECO:0000256" key="1">
    <source>
        <dbReference type="ARBA" id="ARBA00001947"/>
    </source>
</evidence>
<keyword evidence="8 11" id="KW-1133">Transmembrane helix</keyword>
<evidence type="ECO:0000256" key="4">
    <source>
        <dbReference type="ARBA" id="ARBA00022670"/>
    </source>
</evidence>
<feature type="domain" description="PDZ" evidence="12">
    <location>
        <begin position="226"/>
        <end position="270"/>
    </location>
</feature>
<dbReference type="PANTHER" id="PTHR42837:SF2">
    <property type="entry name" value="MEMBRANE METALLOPROTEASE ARASP2, CHLOROPLASTIC-RELATED"/>
    <property type="match status" value="1"/>
</dbReference>
<dbReference type="Pfam" id="PF17820">
    <property type="entry name" value="PDZ_6"/>
    <property type="match status" value="1"/>
</dbReference>
<comment type="similarity">
    <text evidence="3 11">Belongs to the peptidase M50B family.</text>
</comment>
<dbReference type="Pfam" id="PF02163">
    <property type="entry name" value="Peptidase_M50"/>
    <property type="match status" value="1"/>
</dbReference>
<feature type="transmembrane region" description="Helical" evidence="11">
    <location>
        <begin position="428"/>
        <end position="446"/>
    </location>
</feature>
<dbReference type="KEGG" id="nlc:EBAPG3_005450"/>
<evidence type="ECO:0000256" key="11">
    <source>
        <dbReference type="RuleBase" id="RU362031"/>
    </source>
</evidence>
<dbReference type="eggNOG" id="COG0750">
    <property type="taxonomic scope" value="Bacteria"/>
</dbReference>
<evidence type="ECO:0000256" key="10">
    <source>
        <dbReference type="ARBA" id="ARBA00023136"/>
    </source>
</evidence>
<dbReference type="GO" id="GO:0016020">
    <property type="term" value="C:membrane"/>
    <property type="evidence" value="ECO:0007669"/>
    <property type="project" value="UniProtKB-SubCell"/>
</dbReference>
<evidence type="ECO:0000256" key="8">
    <source>
        <dbReference type="ARBA" id="ARBA00022989"/>
    </source>
</evidence>
<dbReference type="RefSeq" id="WP_004174102.1">
    <property type="nucleotide sequence ID" value="NZ_CP021106.3"/>
</dbReference>
<dbReference type="OrthoDB" id="9782003at2"/>
<dbReference type="CDD" id="cd23081">
    <property type="entry name" value="cpPDZ_EcRseP-like"/>
    <property type="match status" value="1"/>
</dbReference>
<dbReference type="NCBIfam" id="TIGR00054">
    <property type="entry name" value="RIP metalloprotease RseP"/>
    <property type="match status" value="1"/>
</dbReference>
<evidence type="ECO:0000313" key="14">
    <source>
        <dbReference type="Proteomes" id="UP000012179"/>
    </source>
</evidence>